<feature type="region of interest" description="Disordered" evidence="1">
    <location>
        <begin position="279"/>
        <end position="302"/>
    </location>
</feature>
<feature type="compositionally biased region" description="Low complexity" evidence="1">
    <location>
        <begin position="200"/>
        <end position="223"/>
    </location>
</feature>
<protein>
    <submittedName>
        <fullName evidence="2">Uncharacterized protein</fullName>
    </submittedName>
</protein>
<proteinExistence type="predicted"/>
<keyword evidence="3" id="KW-1185">Reference proteome</keyword>
<feature type="region of interest" description="Disordered" evidence="1">
    <location>
        <begin position="200"/>
        <end position="230"/>
    </location>
</feature>
<dbReference type="GeneID" id="17350114"/>
<sequence>MGQRLLTPAQLLWLLRQLPPPAEQHATQQEPSLQLTQAGWAAYWMLEPAALQQALAEILQAATQLQEQQAQQAGDAPEGTDAWAALQQVLARQPHWAATAAAAARHPALHLAMRQTLHGWLAASGSPVAWRLLLLLLRAAAGARGQQLERDGQLPAELRVLYPADLVPAAALLHTQPPSAAGLDQAVALLRAYIAAASGAPSDSGLPLAQRQQQQQDGSDAQPVHAWDHASCEQQRQRLAAGRQRQAQAWQLVLDAPAWVLFCLQQLPLQQLLEAGTAADDAGSMGPASPSPAPAPAGHRQAGASAAAADFVGLLLWPGQARQWQVLREVLALELANVDLPAILPWLQSWQRVLQGHPHSRTGTPASDQ</sequence>
<dbReference type="KEGG" id="cvr:CHLNCDRAFT_143343"/>
<evidence type="ECO:0000256" key="1">
    <source>
        <dbReference type="SAM" id="MobiDB-lite"/>
    </source>
</evidence>
<dbReference type="RefSeq" id="XP_005842789.1">
    <property type="nucleotide sequence ID" value="XM_005842728.1"/>
</dbReference>
<evidence type="ECO:0000313" key="2">
    <source>
        <dbReference type="EMBL" id="EFN50677.1"/>
    </source>
</evidence>
<dbReference type="EMBL" id="GL433882">
    <property type="protein sequence ID" value="EFN50677.1"/>
    <property type="molecule type" value="Genomic_DNA"/>
</dbReference>
<organism evidence="3">
    <name type="scientific">Chlorella variabilis</name>
    <name type="common">Green alga</name>
    <dbReference type="NCBI Taxonomy" id="554065"/>
    <lineage>
        <taxon>Eukaryota</taxon>
        <taxon>Viridiplantae</taxon>
        <taxon>Chlorophyta</taxon>
        <taxon>core chlorophytes</taxon>
        <taxon>Trebouxiophyceae</taxon>
        <taxon>Chlorellales</taxon>
        <taxon>Chlorellaceae</taxon>
        <taxon>Chlorella clade</taxon>
        <taxon>Chlorella</taxon>
    </lineage>
</organism>
<gene>
    <name evidence="2" type="ORF">CHLNCDRAFT_143343</name>
</gene>
<evidence type="ECO:0000313" key="3">
    <source>
        <dbReference type="Proteomes" id="UP000008141"/>
    </source>
</evidence>
<dbReference type="InParanoid" id="E1ZU14"/>
<dbReference type="Proteomes" id="UP000008141">
    <property type="component" value="Unassembled WGS sequence"/>
</dbReference>
<accession>E1ZU14</accession>
<reference evidence="2 3" key="1">
    <citation type="journal article" date="2010" name="Plant Cell">
        <title>The Chlorella variabilis NC64A genome reveals adaptation to photosymbiosis, coevolution with viruses, and cryptic sex.</title>
        <authorList>
            <person name="Blanc G."/>
            <person name="Duncan G."/>
            <person name="Agarkova I."/>
            <person name="Borodovsky M."/>
            <person name="Gurnon J."/>
            <person name="Kuo A."/>
            <person name="Lindquist E."/>
            <person name="Lucas S."/>
            <person name="Pangilinan J."/>
            <person name="Polle J."/>
            <person name="Salamov A."/>
            <person name="Terry A."/>
            <person name="Yamada T."/>
            <person name="Dunigan D.D."/>
            <person name="Grigoriev I.V."/>
            <person name="Claverie J.M."/>
            <person name="Van Etten J.L."/>
        </authorList>
    </citation>
    <scope>NUCLEOTIDE SEQUENCE [LARGE SCALE GENOMIC DNA]</scope>
    <source>
        <strain evidence="2 3">NC64A</strain>
    </source>
</reference>
<name>E1ZU14_CHLVA</name>
<dbReference type="AlphaFoldDB" id="E1ZU14"/>
<dbReference type="OrthoDB" id="10679024at2759"/>